<keyword evidence="7 9" id="KW-0067">ATP-binding</keyword>
<protein>
    <recommendedName>
        <fullName evidence="3 9">4-diphosphocytidyl-2-C-methyl-D-erythritol kinase</fullName>
        <shortName evidence="9">CMK</shortName>
        <ecNumber evidence="2 9">2.7.1.148</ecNumber>
    </recommendedName>
    <alternativeName>
        <fullName evidence="8 9">4-(cytidine-5'-diphospho)-2-C-methyl-D-erythritol kinase</fullName>
    </alternativeName>
</protein>
<evidence type="ECO:0000256" key="9">
    <source>
        <dbReference type="HAMAP-Rule" id="MF_00061"/>
    </source>
</evidence>
<keyword evidence="9" id="KW-0414">Isoprene biosynthesis</keyword>
<dbReference type="AlphaFoldDB" id="A0A379C5N8"/>
<accession>A0A379C5N8</accession>
<reference evidence="12 13" key="1">
    <citation type="submission" date="2018-06" db="EMBL/GenBank/DDBJ databases">
        <authorList>
            <consortium name="Pathogen Informatics"/>
            <person name="Doyle S."/>
        </authorList>
    </citation>
    <scope>NUCLEOTIDE SEQUENCE [LARGE SCALE GENOMIC DNA]</scope>
    <source>
        <strain evidence="12 13">NCTC13149</strain>
    </source>
</reference>
<proteinExistence type="inferred from homology"/>
<name>A0A379C5N8_9FIRM</name>
<evidence type="ECO:0000259" key="11">
    <source>
        <dbReference type="Pfam" id="PF08544"/>
    </source>
</evidence>
<evidence type="ECO:0000313" key="13">
    <source>
        <dbReference type="Proteomes" id="UP000255517"/>
    </source>
</evidence>
<dbReference type="Proteomes" id="UP000255517">
    <property type="component" value="Unassembled WGS sequence"/>
</dbReference>
<dbReference type="GO" id="GO:0005524">
    <property type="term" value="F:ATP binding"/>
    <property type="evidence" value="ECO:0007669"/>
    <property type="project" value="UniProtKB-UniRule"/>
</dbReference>
<dbReference type="InterPro" id="IPR020568">
    <property type="entry name" value="Ribosomal_Su5_D2-typ_SF"/>
</dbReference>
<dbReference type="InterPro" id="IPR036554">
    <property type="entry name" value="GHMP_kinase_C_sf"/>
</dbReference>
<evidence type="ECO:0000256" key="2">
    <source>
        <dbReference type="ARBA" id="ARBA00012052"/>
    </source>
</evidence>
<dbReference type="EMBL" id="UGSZ01000001">
    <property type="protein sequence ID" value="SUB57662.1"/>
    <property type="molecule type" value="Genomic_DNA"/>
</dbReference>
<dbReference type="PIRSF" id="PIRSF010376">
    <property type="entry name" value="IspE"/>
    <property type="match status" value="1"/>
</dbReference>
<keyword evidence="4 9" id="KW-0808">Transferase</keyword>
<dbReference type="UniPathway" id="UPA00056">
    <property type="reaction ID" value="UER00094"/>
</dbReference>
<dbReference type="InterPro" id="IPR006204">
    <property type="entry name" value="GHMP_kinase_N_dom"/>
</dbReference>
<evidence type="ECO:0000256" key="7">
    <source>
        <dbReference type="ARBA" id="ARBA00022840"/>
    </source>
</evidence>
<dbReference type="GO" id="GO:0016114">
    <property type="term" value="P:terpenoid biosynthetic process"/>
    <property type="evidence" value="ECO:0007669"/>
    <property type="project" value="UniProtKB-UniRule"/>
</dbReference>
<dbReference type="GO" id="GO:0019288">
    <property type="term" value="P:isopentenyl diphosphate biosynthetic process, methylerythritol 4-phosphate pathway"/>
    <property type="evidence" value="ECO:0007669"/>
    <property type="project" value="UniProtKB-UniRule"/>
</dbReference>
<comment type="catalytic activity">
    <reaction evidence="9">
        <text>4-CDP-2-C-methyl-D-erythritol + ATP = 4-CDP-2-C-methyl-D-erythritol 2-phosphate + ADP + H(+)</text>
        <dbReference type="Rhea" id="RHEA:18437"/>
        <dbReference type="ChEBI" id="CHEBI:15378"/>
        <dbReference type="ChEBI" id="CHEBI:30616"/>
        <dbReference type="ChEBI" id="CHEBI:57823"/>
        <dbReference type="ChEBI" id="CHEBI:57919"/>
        <dbReference type="ChEBI" id="CHEBI:456216"/>
        <dbReference type="EC" id="2.7.1.148"/>
    </reaction>
</comment>
<dbReference type="PANTHER" id="PTHR43527">
    <property type="entry name" value="4-DIPHOSPHOCYTIDYL-2-C-METHYL-D-ERYTHRITOL KINASE, CHLOROPLASTIC"/>
    <property type="match status" value="1"/>
</dbReference>
<dbReference type="Pfam" id="PF00288">
    <property type="entry name" value="GHMP_kinases_N"/>
    <property type="match status" value="1"/>
</dbReference>
<evidence type="ECO:0000256" key="8">
    <source>
        <dbReference type="ARBA" id="ARBA00032554"/>
    </source>
</evidence>
<dbReference type="NCBIfam" id="TIGR00154">
    <property type="entry name" value="ispE"/>
    <property type="match status" value="1"/>
</dbReference>
<evidence type="ECO:0000259" key="10">
    <source>
        <dbReference type="Pfam" id="PF00288"/>
    </source>
</evidence>
<dbReference type="STRING" id="1122949.GCA_000378725_01415"/>
<dbReference type="GO" id="GO:0050515">
    <property type="term" value="F:4-(cytidine 5'-diphospho)-2-C-methyl-D-erythritol kinase activity"/>
    <property type="evidence" value="ECO:0007669"/>
    <property type="project" value="UniProtKB-UniRule"/>
</dbReference>
<keyword evidence="6 9" id="KW-0418">Kinase</keyword>
<comment type="caution">
    <text evidence="9">Lacks conserved residue(s) required for the propagation of feature annotation.</text>
</comment>
<dbReference type="InterPro" id="IPR014721">
    <property type="entry name" value="Ribsml_uS5_D2-typ_fold_subgr"/>
</dbReference>
<feature type="domain" description="GHMP kinase N-terminal" evidence="10">
    <location>
        <begin position="62"/>
        <end position="131"/>
    </location>
</feature>
<dbReference type="InterPro" id="IPR004424">
    <property type="entry name" value="IspE"/>
</dbReference>
<dbReference type="Gene3D" id="3.30.70.890">
    <property type="entry name" value="GHMP kinase, C-terminal domain"/>
    <property type="match status" value="1"/>
</dbReference>
<evidence type="ECO:0000256" key="5">
    <source>
        <dbReference type="ARBA" id="ARBA00022741"/>
    </source>
</evidence>
<dbReference type="InterPro" id="IPR013750">
    <property type="entry name" value="GHMP_kinase_C_dom"/>
</dbReference>
<keyword evidence="5 9" id="KW-0547">Nucleotide-binding</keyword>
<organism evidence="12 13">
    <name type="scientific">Peptoniphilus lacrimalis</name>
    <dbReference type="NCBI Taxonomy" id="33031"/>
    <lineage>
        <taxon>Bacteria</taxon>
        <taxon>Bacillati</taxon>
        <taxon>Bacillota</taxon>
        <taxon>Tissierellia</taxon>
        <taxon>Tissierellales</taxon>
        <taxon>Peptoniphilaceae</taxon>
        <taxon>Peptoniphilus</taxon>
    </lineage>
</organism>
<feature type="active site" evidence="9">
    <location>
        <position position="9"/>
    </location>
</feature>
<feature type="domain" description="GHMP kinase C-terminal" evidence="11">
    <location>
        <begin position="193"/>
        <end position="268"/>
    </location>
</feature>
<dbReference type="OrthoDB" id="9809438at2"/>
<evidence type="ECO:0000256" key="6">
    <source>
        <dbReference type="ARBA" id="ARBA00022777"/>
    </source>
</evidence>
<comment type="similarity">
    <text evidence="1 9">Belongs to the GHMP kinase family. IspE subfamily.</text>
</comment>
<dbReference type="Pfam" id="PF08544">
    <property type="entry name" value="GHMP_kinases_C"/>
    <property type="match status" value="1"/>
</dbReference>
<evidence type="ECO:0000256" key="1">
    <source>
        <dbReference type="ARBA" id="ARBA00009684"/>
    </source>
</evidence>
<dbReference type="SUPFAM" id="SSF54211">
    <property type="entry name" value="Ribosomal protein S5 domain 2-like"/>
    <property type="match status" value="1"/>
</dbReference>
<feature type="active site" evidence="9">
    <location>
        <position position="132"/>
    </location>
</feature>
<gene>
    <name evidence="9 12" type="primary">ispE</name>
    <name evidence="12" type="ORF">NCTC13149_01515</name>
</gene>
<dbReference type="Gene3D" id="3.30.230.10">
    <property type="match status" value="1"/>
</dbReference>
<dbReference type="PANTHER" id="PTHR43527:SF2">
    <property type="entry name" value="4-DIPHOSPHOCYTIDYL-2-C-METHYL-D-ERYTHRITOL KINASE, CHLOROPLASTIC"/>
    <property type="match status" value="1"/>
</dbReference>
<dbReference type="RefSeq" id="WP_019035069.1">
    <property type="nucleotide sequence ID" value="NZ_UGSZ01000001.1"/>
</dbReference>
<evidence type="ECO:0000256" key="4">
    <source>
        <dbReference type="ARBA" id="ARBA00022679"/>
    </source>
</evidence>
<comment type="function">
    <text evidence="9">Catalyzes the phosphorylation of the position 2 hydroxy group of 4-diphosphocytidyl-2C-methyl-D-erythritol.</text>
</comment>
<sequence length="282" mass="32085">MIVKKAYGKINLSLDVINKRSDNYHNIGSIMAKINLYDVLSFEKKDKGIEIIGDFDFNMEDNLIYKAYKLLMDKVGKDLGIRVKVEKNIPQAAGLAGGTADGCATLLALNELYSLNYSLLDLMKISTSLGADFPYMLNNKNMYAQGIGDILEPCGDFFYTNILILNPSYGISTPYVYNNLKLDNKRIDFHKLIDALNNYDYDYLKANLENKMESFVFSEYKDLMEIKNKLREFKGISLMSGSGPTIFSIFQNKDDLNRAYDFYKGTYKNLYKTCGGDFFGNL</sequence>
<evidence type="ECO:0000313" key="12">
    <source>
        <dbReference type="EMBL" id="SUB57662.1"/>
    </source>
</evidence>
<dbReference type="SUPFAM" id="SSF55060">
    <property type="entry name" value="GHMP Kinase, C-terminal domain"/>
    <property type="match status" value="1"/>
</dbReference>
<dbReference type="HAMAP" id="MF_00061">
    <property type="entry name" value="IspE"/>
    <property type="match status" value="1"/>
</dbReference>
<dbReference type="EC" id="2.7.1.148" evidence="2 9"/>
<comment type="pathway">
    <text evidence="9">Isoprenoid biosynthesis; isopentenyl diphosphate biosynthesis via DXP pathway; isopentenyl diphosphate from 1-deoxy-D-xylulose 5-phosphate: step 3/6.</text>
</comment>
<evidence type="ECO:0000256" key="3">
    <source>
        <dbReference type="ARBA" id="ARBA00017473"/>
    </source>
</evidence>